<dbReference type="RefSeq" id="WP_045776486.1">
    <property type="nucleotide sequence ID" value="NZ_LAJY01000403.1"/>
</dbReference>
<evidence type="ECO:0000313" key="1">
    <source>
        <dbReference type="EMBL" id="KJV08954.1"/>
    </source>
</evidence>
<dbReference type="InterPro" id="IPR052166">
    <property type="entry name" value="Diverse_Acyl-CoA_DH"/>
</dbReference>
<evidence type="ECO:0000313" key="2">
    <source>
        <dbReference type="Proteomes" id="UP000033774"/>
    </source>
</evidence>
<dbReference type="Proteomes" id="UP000033774">
    <property type="component" value="Unassembled WGS sequence"/>
</dbReference>
<protein>
    <submittedName>
        <fullName evidence="1">Uncharacterized protein</fullName>
    </submittedName>
</protein>
<keyword evidence="2" id="KW-1185">Reference proteome</keyword>
<dbReference type="EMBL" id="LAJY01000403">
    <property type="protein sequence ID" value="KJV08954.1"/>
    <property type="molecule type" value="Genomic_DNA"/>
</dbReference>
<name>A0A0F3ITL8_9PROT</name>
<gene>
    <name evidence="1" type="ORF">VZ95_14475</name>
</gene>
<dbReference type="PANTHER" id="PTHR42803:SF1">
    <property type="entry name" value="BROAD-SPECIFICITY LINEAR ACYL-COA DEHYDROGENASE FADE5"/>
    <property type="match status" value="1"/>
</dbReference>
<organism evidence="1 2">
    <name type="scientific">Elstera litoralis</name>
    <dbReference type="NCBI Taxonomy" id="552518"/>
    <lineage>
        <taxon>Bacteria</taxon>
        <taxon>Pseudomonadati</taxon>
        <taxon>Pseudomonadota</taxon>
        <taxon>Alphaproteobacteria</taxon>
        <taxon>Rhodospirillales</taxon>
        <taxon>Rhodospirillaceae</taxon>
        <taxon>Elstera</taxon>
    </lineage>
</organism>
<feature type="non-terminal residue" evidence="1">
    <location>
        <position position="94"/>
    </location>
</feature>
<accession>A0A0F3ITL8</accession>
<dbReference type="AlphaFoldDB" id="A0A0F3ITL8"/>
<proteinExistence type="predicted"/>
<comment type="caution">
    <text evidence="1">The sequence shown here is derived from an EMBL/GenBank/DDBJ whole genome shotgun (WGS) entry which is preliminary data.</text>
</comment>
<dbReference type="PATRIC" id="fig|552518.3.peg.2681"/>
<reference evidence="1 2" key="1">
    <citation type="submission" date="2015-03" db="EMBL/GenBank/DDBJ databases">
        <title>Draft genome sequence of Elstera litoralis.</title>
        <authorList>
            <person name="Rahalkar M.C."/>
            <person name="Dhakephalkar P.K."/>
            <person name="Pore S.D."/>
            <person name="Arora P."/>
            <person name="Kapse N.G."/>
            <person name="Pandit P.S."/>
        </authorList>
    </citation>
    <scope>NUCLEOTIDE SEQUENCE [LARGE SCALE GENOMIC DNA]</scope>
    <source>
        <strain evidence="1 2">Dia-1</strain>
    </source>
</reference>
<dbReference type="PANTHER" id="PTHR42803">
    <property type="entry name" value="ACYL-COA DEHYDROGENASE"/>
    <property type="match status" value="1"/>
</dbReference>
<sequence length="94" mass="10351">MATYAAPLREIRFVLNEVLNAEQLSKLPGYEDATPDLFDAVLEEAAKLCVNELLPLNLSGDKEGCHYENGVVRTPAGFKEAYTKFIEGGWTSLS</sequence>